<dbReference type="OrthoDB" id="2274644at2759"/>
<dbReference type="Proteomes" id="UP000192578">
    <property type="component" value="Unassembled WGS sequence"/>
</dbReference>
<evidence type="ECO:0000256" key="1">
    <source>
        <dbReference type="SAM" id="MobiDB-lite"/>
    </source>
</evidence>
<keyword evidence="3" id="KW-1185">Reference proteome</keyword>
<sequence length="131" mass="13782">MFSVQCHIHPGTIQGPSRDHPGTFQGPARDLPGTSQGPSRDQPGTFQGSSRDHPGTRDQGQALAFSPSGEPLTFVYVPTAVLNPDNGKDAPSAEPVRRSACSQRDRRVGVRCATSGRPSAAPWRSTAAGCC</sequence>
<accession>A0A1W0WQM4</accession>
<evidence type="ECO:0000313" key="2">
    <source>
        <dbReference type="EMBL" id="OQV17508.1"/>
    </source>
</evidence>
<comment type="caution">
    <text evidence="2">The sequence shown here is derived from an EMBL/GenBank/DDBJ whole genome shotgun (WGS) entry which is preliminary data.</text>
</comment>
<gene>
    <name evidence="2" type="ORF">BV898_08441</name>
</gene>
<feature type="region of interest" description="Disordered" evidence="1">
    <location>
        <begin position="1"/>
        <end position="68"/>
    </location>
</feature>
<organism evidence="2 3">
    <name type="scientific">Hypsibius exemplaris</name>
    <name type="common">Freshwater tardigrade</name>
    <dbReference type="NCBI Taxonomy" id="2072580"/>
    <lineage>
        <taxon>Eukaryota</taxon>
        <taxon>Metazoa</taxon>
        <taxon>Ecdysozoa</taxon>
        <taxon>Tardigrada</taxon>
        <taxon>Eutardigrada</taxon>
        <taxon>Parachela</taxon>
        <taxon>Hypsibioidea</taxon>
        <taxon>Hypsibiidae</taxon>
        <taxon>Hypsibius</taxon>
    </lineage>
</organism>
<dbReference type="EMBL" id="MTYJ01000060">
    <property type="protein sequence ID" value="OQV17508.1"/>
    <property type="molecule type" value="Genomic_DNA"/>
</dbReference>
<feature type="region of interest" description="Disordered" evidence="1">
    <location>
        <begin position="81"/>
        <end position="131"/>
    </location>
</feature>
<evidence type="ECO:0000313" key="3">
    <source>
        <dbReference type="Proteomes" id="UP000192578"/>
    </source>
</evidence>
<feature type="compositionally biased region" description="Polar residues" evidence="1">
    <location>
        <begin position="33"/>
        <end position="49"/>
    </location>
</feature>
<dbReference type="AlphaFoldDB" id="A0A1W0WQM4"/>
<name>A0A1W0WQM4_HYPEX</name>
<protein>
    <submittedName>
        <fullName evidence="2">Uncharacterized protein</fullName>
    </submittedName>
</protein>
<reference evidence="3" key="1">
    <citation type="submission" date="2017-01" db="EMBL/GenBank/DDBJ databases">
        <title>Comparative genomics of anhydrobiosis in the tardigrade Hypsibius dujardini.</title>
        <authorList>
            <person name="Yoshida Y."/>
            <person name="Koutsovoulos G."/>
            <person name="Laetsch D."/>
            <person name="Stevens L."/>
            <person name="Kumar S."/>
            <person name="Horikawa D."/>
            <person name="Ishino K."/>
            <person name="Komine S."/>
            <person name="Tomita M."/>
            <person name="Blaxter M."/>
            <person name="Arakawa K."/>
        </authorList>
    </citation>
    <scope>NUCLEOTIDE SEQUENCE [LARGE SCALE GENOMIC DNA]</scope>
    <source>
        <strain evidence="3">Z151</strain>
    </source>
</reference>
<proteinExistence type="predicted"/>